<dbReference type="InterPro" id="IPR018691">
    <property type="entry name" value="DUF2188"/>
</dbReference>
<sequence length="67" mass="7825">MPKKIFVERRDEGDYAVRRPNSQRASDVLPTQREAIERARELNGGSPPLVERVRNTSNGKRDHWRKP</sequence>
<accession>A0A4U1IE05</accession>
<dbReference type="Proteomes" id="UP000305539">
    <property type="component" value="Unassembled WGS sequence"/>
</dbReference>
<proteinExistence type="predicted"/>
<protein>
    <submittedName>
        <fullName evidence="2">DUF2188 domain-containing protein</fullName>
    </submittedName>
</protein>
<gene>
    <name evidence="2" type="ORF">FAZ69_04545</name>
</gene>
<keyword evidence="3" id="KW-1185">Reference proteome</keyword>
<evidence type="ECO:0000313" key="2">
    <source>
        <dbReference type="EMBL" id="TKC91715.1"/>
    </source>
</evidence>
<dbReference type="Pfam" id="PF09954">
    <property type="entry name" value="DUF2188"/>
    <property type="match status" value="1"/>
</dbReference>
<dbReference type="AlphaFoldDB" id="A0A4U1IE05"/>
<evidence type="ECO:0000256" key="1">
    <source>
        <dbReference type="SAM" id="MobiDB-lite"/>
    </source>
</evidence>
<comment type="caution">
    <text evidence="2">The sequence shown here is derived from an EMBL/GenBank/DDBJ whole genome shotgun (WGS) entry which is preliminary data.</text>
</comment>
<name>A0A4U1IE05_9BURK</name>
<feature type="region of interest" description="Disordered" evidence="1">
    <location>
        <begin position="1"/>
        <end position="67"/>
    </location>
</feature>
<feature type="compositionally biased region" description="Basic and acidic residues" evidence="1">
    <location>
        <begin position="1"/>
        <end position="17"/>
    </location>
</feature>
<evidence type="ECO:0000313" key="3">
    <source>
        <dbReference type="Proteomes" id="UP000305539"/>
    </source>
</evidence>
<dbReference type="EMBL" id="SWJE01000002">
    <property type="protein sequence ID" value="TKC91715.1"/>
    <property type="molecule type" value="Genomic_DNA"/>
</dbReference>
<dbReference type="RefSeq" id="WP_081070442.1">
    <property type="nucleotide sequence ID" value="NZ_SWJE01000002.1"/>
</dbReference>
<dbReference type="OrthoDB" id="8721572at2"/>
<organism evidence="2 3">
    <name type="scientific">Trinickia terrae</name>
    <dbReference type="NCBI Taxonomy" id="2571161"/>
    <lineage>
        <taxon>Bacteria</taxon>
        <taxon>Pseudomonadati</taxon>
        <taxon>Pseudomonadota</taxon>
        <taxon>Betaproteobacteria</taxon>
        <taxon>Burkholderiales</taxon>
        <taxon>Burkholderiaceae</taxon>
        <taxon>Trinickia</taxon>
    </lineage>
</organism>
<reference evidence="2 3" key="1">
    <citation type="submission" date="2019-04" db="EMBL/GenBank/DDBJ databases">
        <title>Trinickia sp. 7GSK02, isolated from subtropical forest soil.</title>
        <authorList>
            <person name="Gao Z.-H."/>
            <person name="Qiu L.-H."/>
        </authorList>
    </citation>
    <scope>NUCLEOTIDE SEQUENCE [LARGE SCALE GENOMIC DNA]</scope>
    <source>
        <strain evidence="2 3">7GSK02</strain>
    </source>
</reference>